<feature type="compositionally biased region" description="Low complexity" evidence="1">
    <location>
        <begin position="109"/>
        <end position="131"/>
    </location>
</feature>
<evidence type="ECO:0000313" key="5">
    <source>
        <dbReference type="EMBL" id="COW04899.1"/>
    </source>
</evidence>
<dbReference type="AlphaFoldDB" id="A0A654TAZ2"/>
<evidence type="ECO:0000313" key="9">
    <source>
        <dbReference type="Proteomes" id="UP000050164"/>
    </source>
</evidence>
<dbReference type="Proteomes" id="UP000048289">
    <property type="component" value="Unassembled WGS sequence"/>
</dbReference>
<proteinExistence type="predicted"/>
<dbReference type="PANTHER" id="PTHR37449">
    <property type="match status" value="1"/>
</dbReference>
<feature type="compositionally biased region" description="Low complexity" evidence="1">
    <location>
        <begin position="166"/>
        <end position="176"/>
    </location>
</feature>
<protein>
    <submittedName>
        <fullName evidence="2">Uncharacterized protein</fullName>
    </submittedName>
</protein>
<feature type="region of interest" description="Disordered" evidence="1">
    <location>
        <begin position="26"/>
        <end position="51"/>
    </location>
</feature>
<evidence type="ECO:0000313" key="3">
    <source>
        <dbReference type="EMBL" id="CKT86138.1"/>
    </source>
</evidence>
<sequence>MSISSDPLTACTLNCPVLARARTTKVLPQPGGPYSNTPRGGSTPSRAKVSGCCSGHSTASVSACLAAAMSPTSSSVTSPTVTSSLAERDSGRMTVNAPRRSSWCSIGGRPSALARDAARSAASRTSAARSATTKPGVREAISSRLRSPVGTGFSSASSSDLRVAASGSGRPSSRSHNSGERSRASS</sequence>
<evidence type="ECO:0000313" key="2">
    <source>
        <dbReference type="EMBL" id="CFE40764.1"/>
    </source>
</evidence>
<accession>A0A654TAZ2</accession>
<dbReference type="EMBL" id="CSAD01000213">
    <property type="protein sequence ID" value="COV41888.1"/>
    <property type="molecule type" value="Genomic_DNA"/>
</dbReference>
<evidence type="ECO:0000313" key="6">
    <source>
        <dbReference type="Proteomes" id="UP000045842"/>
    </source>
</evidence>
<dbReference type="Proteomes" id="UP000048600">
    <property type="component" value="Unassembled WGS sequence"/>
</dbReference>
<evidence type="ECO:0000313" key="8">
    <source>
        <dbReference type="Proteomes" id="UP000048600"/>
    </source>
</evidence>
<evidence type="ECO:0000313" key="7">
    <source>
        <dbReference type="Proteomes" id="UP000048289"/>
    </source>
</evidence>
<name>A0A654TAZ2_MYCTX</name>
<dbReference type="EMBL" id="CHKL01000110">
    <property type="protein sequence ID" value="COW04899.1"/>
    <property type="molecule type" value="Genomic_DNA"/>
</dbReference>
<dbReference type="PANTHER" id="PTHR37449:SF1">
    <property type="entry name" value="OS02G0159950 PROTEIN"/>
    <property type="match status" value="1"/>
</dbReference>
<gene>
    <name evidence="4" type="ORF">ERS007679_01802</name>
    <name evidence="2" type="ORF">ERS007681_02633</name>
    <name evidence="5" type="ORF">ERS007741_01312</name>
    <name evidence="3" type="ORF">ERS027659_04889</name>
</gene>
<reference evidence="6 7" key="1">
    <citation type="submission" date="2015-03" db="EMBL/GenBank/DDBJ databases">
        <authorList>
            <consortium name="Pathogen Informatics"/>
        </authorList>
    </citation>
    <scope>NUCLEOTIDE SEQUENCE [LARGE SCALE GENOMIC DNA]</scope>
    <source>
        <strain evidence="3 9">Bir 185</strain>
        <strain evidence="4 6">G09801536</strain>
        <strain evidence="2 7">G09901357</strain>
        <strain evidence="5 8">P00601463</strain>
    </source>
</reference>
<dbReference type="Proteomes" id="UP000045842">
    <property type="component" value="Unassembled WGS sequence"/>
</dbReference>
<feature type="region of interest" description="Disordered" evidence="1">
    <location>
        <begin position="72"/>
        <end position="186"/>
    </location>
</feature>
<evidence type="ECO:0000256" key="1">
    <source>
        <dbReference type="SAM" id="MobiDB-lite"/>
    </source>
</evidence>
<evidence type="ECO:0000313" key="4">
    <source>
        <dbReference type="EMBL" id="COV41888.1"/>
    </source>
</evidence>
<feature type="compositionally biased region" description="Low complexity" evidence="1">
    <location>
        <begin position="72"/>
        <end position="84"/>
    </location>
</feature>
<feature type="compositionally biased region" description="Basic and acidic residues" evidence="1">
    <location>
        <begin position="177"/>
        <end position="186"/>
    </location>
</feature>
<dbReference type="Proteomes" id="UP000050164">
    <property type="component" value="Unassembled WGS sequence"/>
</dbReference>
<dbReference type="EMBL" id="CFOE01000366">
    <property type="protein sequence ID" value="CFE40764.1"/>
    <property type="molecule type" value="Genomic_DNA"/>
</dbReference>
<organism evidence="2 7">
    <name type="scientific">Mycobacterium tuberculosis</name>
    <dbReference type="NCBI Taxonomy" id="1773"/>
    <lineage>
        <taxon>Bacteria</taxon>
        <taxon>Bacillati</taxon>
        <taxon>Actinomycetota</taxon>
        <taxon>Actinomycetes</taxon>
        <taxon>Mycobacteriales</taxon>
        <taxon>Mycobacteriaceae</taxon>
        <taxon>Mycobacterium</taxon>
        <taxon>Mycobacterium tuberculosis complex</taxon>
    </lineage>
</organism>
<dbReference type="EMBL" id="CNFT01002011">
    <property type="protein sequence ID" value="CKT86138.1"/>
    <property type="molecule type" value="Genomic_DNA"/>
</dbReference>
<feature type="compositionally biased region" description="Polar residues" evidence="1">
    <location>
        <begin position="34"/>
        <end position="45"/>
    </location>
</feature>